<dbReference type="PANTHER" id="PTHR36917:SF1">
    <property type="entry name" value="INNER MEMBRANE-SPANNING PROTEIN YCIB"/>
    <property type="match status" value="1"/>
</dbReference>
<proteinExistence type="inferred from homology"/>
<dbReference type="PANTHER" id="PTHR36917">
    <property type="entry name" value="INTRACELLULAR SEPTATION PROTEIN A-RELATED"/>
    <property type="match status" value="1"/>
</dbReference>
<feature type="transmembrane region" description="Helical" evidence="5">
    <location>
        <begin position="77"/>
        <end position="94"/>
    </location>
</feature>
<sequence>MKFLIDFFPVVLFFIGYKFFGDMPPQWIEMANQLPFVSISPDEPKDAIYFATVLIILATIVQNIVHRVVFKKLEKMHLISLGILIAFGTLTLAFKDPLFIKWKVSIFNWVFALVIIGSQFIGSKSLIERMMFNAIDVPKKIWKRVNLSWGVFFALVGFVNIYVAYNFSEDIWVDFKMFGVLGMTFVFMIAQGVYLAKHAENEPDEEASKDKI</sequence>
<evidence type="ECO:0000313" key="7">
    <source>
        <dbReference type="Proteomes" id="UP000294887"/>
    </source>
</evidence>
<dbReference type="GO" id="GO:0005886">
    <property type="term" value="C:plasma membrane"/>
    <property type="evidence" value="ECO:0007669"/>
    <property type="project" value="UniProtKB-SubCell"/>
</dbReference>
<keyword evidence="1 5" id="KW-1003">Cell membrane</keyword>
<feature type="transmembrane region" description="Helical" evidence="5">
    <location>
        <begin position="47"/>
        <end position="65"/>
    </location>
</feature>
<dbReference type="RefSeq" id="WP_131906002.1">
    <property type="nucleotide sequence ID" value="NZ_BAAAFU010000004.1"/>
</dbReference>
<feature type="transmembrane region" description="Helical" evidence="5">
    <location>
        <begin position="106"/>
        <end position="127"/>
    </location>
</feature>
<dbReference type="NCBIfam" id="NF001325">
    <property type="entry name" value="PRK00259.1-3"/>
    <property type="match status" value="1"/>
</dbReference>
<comment type="caution">
    <text evidence="6">The sequence shown here is derived from an EMBL/GenBank/DDBJ whole genome shotgun (WGS) entry which is preliminary data.</text>
</comment>
<dbReference type="AlphaFoldDB" id="A0A4R1F2R5"/>
<accession>A0A4R1F2R5</accession>
<evidence type="ECO:0000256" key="1">
    <source>
        <dbReference type="ARBA" id="ARBA00022475"/>
    </source>
</evidence>
<dbReference type="OrthoDB" id="9788219at2"/>
<evidence type="ECO:0000256" key="3">
    <source>
        <dbReference type="ARBA" id="ARBA00022989"/>
    </source>
</evidence>
<dbReference type="HAMAP" id="MF_00189">
    <property type="entry name" value="YciB"/>
    <property type="match status" value="1"/>
</dbReference>
<evidence type="ECO:0000256" key="4">
    <source>
        <dbReference type="ARBA" id="ARBA00023136"/>
    </source>
</evidence>
<evidence type="ECO:0000256" key="5">
    <source>
        <dbReference type="HAMAP-Rule" id="MF_00189"/>
    </source>
</evidence>
<keyword evidence="4 5" id="KW-0472">Membrane</keyword>
<feature type="transmembrane region" description="Helical" evidence="5">
    <location>
        <begin position="147"/>
        <end position="165"/>
    </location>
</feature>
<feature type="transmembrane region" description="Helical" evidence="5">
    <location>
        <begin position="7"/>
        <end position="27"/>
    </location>
</feature>
<dbReference type="EMBL" id="SMFQ01000003">
    <property type="protein sequence ID" value="TCJ87750.1"/>
    <property type="molecule type" value="Genomic_DNA"/>
</dbReference>
<keyword evidence="2 5" id="KW-0812">Transmembrane</keyword>
<protein>
    <recommendedName>
        <fullName evidence="5">Inner membrane-spanning protein YciB</fullName>
    </recommendedName>
</protein>
<comment type="function">
    <text evidence="5">Plays a role in cell envelope biogenesis, maintenance of cell envelope integrity and membrane homeostasis.</text>
</comment>
<reference evidence="6 7" key="1">
    <citation type="submission" date="2019-03" db="EMBL/GenBank/DDBJ databases">
        <title>Genomic Encyclopedia of Type Strains, Phase IV (KMG-IV): sequencing the most valuable type-strain genomes for metagenomic binning, comparative biology and taxonomic classification.</title>
        <authorList>
            <person name="Goeker M."/>
        </authorList>
    </citation>
    <scope>NUCLEOTIDE SEQUENCE [LARGE SCALE GENOMIC DNA]</scope>
    <source>
        <strain evidence="6 7">DSM 24830</strain>
    </source>
</reference>
<name>A0A4R1F2R5_9GAMM</name>
<comment type="subcellular location">
    <subcellularLocation>
        <location evidence="5">Cell inner membrane</location>
        <topology evidence="5">Multi-pass membrane protein</topology>
    </subcellularLocation>
</comment>
<keyword evidence="3 5" id="KW-1133">Transmembrane helix</keyword>
<dbReference type="InterPro" id="IPR006008">
    <property type="entry name" value="YciB"/>
</dbReference>
<comment type="similarity">
    <text evidence="5">Belongs to the YciB family.</text>
</comment>
<dbReference type="Pfam" id="PF04279">
    <property type="entry name" value="IspA"/>
    <property type="match status" value="1"/>
</dbReference>
<keyword evidence="5" id="KW-0997">Cell inner membrane</keyword>
<dbReference type="Proteomes" id="UP000294887">
    <property type="component" value="Unassembled WGS sequence"/>
</dbReference>
<gene>
    <name evidence="5" type="primary">yciB</name>
    <name evidence="6" type="ORF">EV695_2265</name>
</gene>
<evidence type="ECO:0000313" key="6">
    <source>
        <dbReference type="EMBL" id="TCJ87750.1"/>
    </source>
</evidence>
<keyword evidence="7" id="KW-1185">Reference proteome</keyword>
<organism evidence="6 7">
    <name type="scientific">Cocleimonas flava</name>
    <dbReference type="NCBI Taxonomy" id="634765"/>
    <lineage>
        <taxon>Bacteria</taxon>
        <taxon>Pseudomonadati</taxon>
        <taxon>Pseudomonadota</taxon>
        <taxon>Gammaproteobacteria</taxon>
        <taxon>Thiotrichales</taxon>
        <taxon>Thiotrichaceae</taxon>
        <taxon>Cocleimonas</taxon>
    </lineage>
</organism>
<feature type="transmembrane region" description="Helical" evidence="5">
    <location>
        <begin position="177"/>
        <end position="196"/>
    </location>
</feature>
<evidence type="ECO:0000256" key="2">
    <source>
        <dbReference type="ARBA" id="ARBA00022692"/>
    </source>
</evidence>